<keyword evidence="1" id="KW-0472">Membrane</keyword>
<evidence type="ECO:0008006" key="4">
    <source>
        <dbReference type="Google" id="ProtNLM"/>
    </source>
</evidence>
<feature type="transmembrane region" description="Helical" evidence="1">
    <location>
        <begin position="7"/>
        <end position="27"/>
    </location>
</feature>
<keyword evidence="1" id="KW-0812">Transmembrane</keyword>
<sequence>MIILNNVDLIGLILCGFIPVAVIAYLIGKVGFKNLWGYDDDKPNSNVIKFIDGRYVRPNRKAQ</sequence>
<evidence type="ECO:0000313" key="2">
    <source>
        <dbReference type="EMBL" id="BCX31297.1"/>
    </source>
</evidence>
<organism evidence="2 3">
    <name type="scientific">Latilactobacillus curvatus</name>
    <name type="common">Lactobacillus curvatus</name>
    <dbReference type="NCBI Taxonomy" id="28038"/>
    <lineage>
        <taxon>Bacteria</taxon>
        <taxon>Bacillati</taxon>
        <taxon>Bacillota</taxon>
        <taxon>Bacilli</taxon>
        <taxon>Lactobacillales</taxon>
        <taxon>Lactobacillaceae</taxon>
        <taxon>Latilactobacillus</taxon>
    </lineage>
</organism>
<evidence type="ECO:0000313" key="3">
    <source>
        <dbReference type="Proteomes" id="UP000825100"/>
    </source>
</evidence>
<name>A0ABN6GKD6_LATCU</name>
<proteinExistence type="predicted"/>
<accession>A0ABN6GKD6</accession>
<keyword evidence="3" id="KW-1185">Reference proteome</keyword>
<dbReference type="EMBL" id="AP024685">
    <property type="protein sequence ID" value="BCX31297.1"/>
    <property type="molecule type" value="Genomic_DNA"/>
</dbReference>
<protein>
    <recommendedName>
        <fullName evidence="4">TMhelix containing protein</fullName>
    </recommendedName>
</protein>
<reference evidence="2 3" key="1">
    <citation type="submission" date="2021-05" db="EMBL/GenBank/DDBJ databases">
        <title>Complete Genome Sequence of Latilactobacillus sp. Strain WDN19, a High D-Aspartate-producing Lactic Acid Bacterium Isolated from a Japanese Pickle.</title>
        <authorList>
            <person name="Kajitani K."/>
            <person name="Takahashi S."/>
        </authorList>
    </citation>
    <scope>NUCLEOTIDE SEQUENCE [LARGE SCALE GENOMIC DNA]</scope>
    <source>
        <strain evidence="2 3">WDN19</strain>
    </source>
</reference>
<dbReference type="Proteomes" id="UP000825100">
    <property type="component" value="Chromosome"/>
</dbReference>
<evidence type="ECO:0000256" key="1">
    <source>
        <dbReference type="SAM" id="Phobius"/>
    </source>
</evidence>
<keyword evidence="1" id="KW-1133">Transmembrane helix</keyword>
<gene>
    <name evidence="2" type="ORF">LTWDN19_18640</name>
</gene>